<dbReference type="PIRSF" id="PIRSF029681">
    <property type="entry name" value="PagL"/>
    <property type="match status" value="1"/>
</dbReference>
<name>A0A1I9YSV8_9BURK</name>
<protein>
    <recommendedName>
        <fullName evidence="1">Lipid A deacylase</fullName>
        <ecNumber evidence="1">3.1.1.77</ecNumber>
    </recommendedName>
    <alternativeName>
        <fullName evidence="1">LPS 3-O-deacylase</fullName>
    </alternativeName>
    <alternativeName>
        <fullName evidence="1">Outer membrane enzyme</fullName>
    </alternativeName>
</protein>
<evidence type="ECO:0000256" key="3">
    <source>
        <dbReference type="SAM" id="Phobius"/>
    </source>
</evidence>
<reference evidence="4" key="2">
    <citation type="submission" date="2021-06" db="EMBL/GenBank/DDBJ databases">
        <authorList>
            <person name="Rogers T.H."/>
            <person name="Ramsay J.P."/>
            <person name="Wang P."/>
            <person name="Terpolilli J."/>
        </authorList>
    </citation>
    <scope>NUCLEOTIDE SEQUENCE</scope>
    <source>
        <strain evidence="4">WSM5005</strain>
    </source>
</reference>
<comment type="similarity">
    <text evidence="1">Belongs to the PagL family.</text>
</comment>
<keyword evidence="1 4" id="KW-0378">Hydrolase</keyword>
<dbReference type="InterPro" id="IPR018550">
    <property type="entry name" value="Lipid-A_deacylase-rel"/>
</dbReference>
<comment type="function">
    <text evidence="1">Has lipid A 3-O-deacylase activity. Hydrolyzes the ester bond at the 3 position of lipid A, a bioactive component of lipopolysaccharide (LPS), thereby releasing the primary fatty acyl moiety.</text>
</comment>
<accession>A0A1I9YSV8</accession>
<dbReference type="GO" id="GO:0050528">
    <property type="term" value="F:acyloxyacyl hydrolase activity"/>
    <property type="evidence" value="ECO:0007669"/>
    <property type="project" value="UniProtKB-EC"/>
</dbReference>
<comment type="catalytic activity">
    <reaction evidence="1">
        <text>a 3-(acyloxy)acyl derivative of bacterial toxin + H2O = a 3-hydroxyacyl derivative of bacterial toxin + a fatty acid + H(+)</text>
        <dbReference type="Rhea" id="RHEA:12032"/>
        <dbReference type="ChEBI" id="CHEBI:15377"/>
        <dbReference type="ChEBI" id="CHEBI:15378"/>
        <dbReference type="ChEBI" id="CHEBI:28868"/>
        <dbReference type="ChEBI" id="CHEBI:136853"/>
        <dbReference type="ChEBI" id="CHEBI:140675"/>
        <dbReference type="EC" id="3.1.1.77"/>
    </reaction>
</comment>
<dbReference type="EC" id="3.1.1.77" evidence="1"/>
<keyword evidence="1 3" id="KW-0472">Membrane</keyword>
<reference evidence="4" key="1">
    <citation type="submission" date="2016-09" db="EMBL/GenBank/DDBJ databases">
        <title>The Complete Genome of Burkholderia sprentiae wsm5005.</title>
        <authorList>
            <person name="De Meyer S."/>
            <person name="Wang P."/>
            <person name="Terpolilli J."/>
        </authorList>
    </citation>
    <scope>NUCLEOTIDE SEQUENCE [LARGE SCALE GENOMIC DNA]</scope>
    <source>
        <strain evidence="4">WSM5005</strain>
    </source>
</reference>
<keyword evidence="3" id="KW-0812">Transmembrane</keyword>
<proteinExistence type="inferred from homology"/>
<evidence type="ECO:0000256" key="2">
    <source>
        <dbReference type="PIRSR" id="PIRSR029681-2"/>
    </source>
</evidence>
<evidence type="ECO:0000256" key="1">
    <source>
        <dbReference type="PIRNR" id="PIRNR029681"/>
    </source>
</evidence>
<comment type="subunit">
    <text evidence="1">Homodimer.</text>
</comment>
<evidence type="ECO:0000313" key="5">
    <source>
        <dbReference type="Proteomes" id="UP000179860"/>
    </source>
</evidence>
<dbReference type="KEGG" id="pspw:BJG93_24850"/>
<dbReference type="AlphaFoldDB" id="A0A1I9YSV8"/>
<dbReference type="STRING" id="754502.BJG93_24850"/>
<gene>
    <name evidence="4" type="ORF">BJG93_24850</name>
</gene>
<dbReference type="EMBL" id="CP017562">
    <property type="protein sequence ID" value="APA89299.2"/>
    <property type="molecule type" value="Genomic_DNA"/>
</dbReference>
<dbReference type="Gene3D" id="2.40.160.20">
    <property type="match status" value="1"/>
</dbReference>
<evidence type="ECO:0000313" key="4">
    <source>
        <dbReference type="EMBL" id="APA89299.2"/>
    </source>
</evidence>
<feature type="site" description="Critical for activity" evidence="2">
    <location>
        <position position="195"/>
    </location>
</feature>
<dbReference type="OrthoDB" id="5297282at2"/>
<keyword evidence="3" id="KW-1133">Transmembrane helix</keyword>
<dbReference type="RefSeq" id="WP_082194546.1">
    <property type="nucleotide sequence ID" value="NZ_CP017562.2"/>
</dbReference>
<dbReference type="Pfam" id="PF09411">
    <property type="entry name" value="PagL"/>
    <property type="match status" value="1"/>
</dbReference>
<dbReference type="GO" id="GO:0009279">
    <property type="term" value="C:cell outer membrane"/>
    <property type="evidence" value="ECO:0007669"/>
    <property type="project" value="UniProtKB-SubCell"/>
</dbReference>
<organism evidence="4 5">
    <name type="scientific">Paraburkholderia sprentiae WSM5005</name>
    <dbReference type="NCBI Taxonomy" id="754502"/>
    <lineage>
        <taxon>Bacteria</taxon>
        <taxon>Pseudomonadati</taxon>
        <taxon>Pseudomonadota</taxon>
        <taxon>Betaproteobacteria</taxon>
        <taxon>Burkholderiales</taxon>
        <taxon>Burkholderiaceae</taxon>
        <taxon>Paraburkholderia</taxon>
    </lineage>
</organism>
<dbReference type="Proteomes" id="UP000179860">
    <property type="component" value="Chromosome 2"/>
</dbReference>
<dbReference type="InterPro" id="IPR011250">
    <property type="entry name" value="OMP/PagP_B-barrel"/>
</dbReference>
<sequence>MLAGVTFKAREVAALRPPSIIQTSANGSDAKNKTTASHRLALNALFAAFLLGAAGAATADQFGIRVAGGAGDHHIKKLDLGMVWDPNLTWWPIGDWHFALIGEAHVAWWHTNEGNVHQDIGEFGVTPVIRFIKSSGPVRPFVEVGAGVRLLTSPRISSDLTLSTAFQFADMAGIGLQFGEHQQYLAGYRFQHVSNGGIKEPNPGINFSQLYFQYNF</sequence>
<keyword evidence="5" id="KW-1185">Reference proteome</keyword>
<feature type="transmembrane region" description="Helical" evidence="3">
    <location>
        <begin position="40"/>
        <end position="59"/>
    </location>
</feature>
<dbReference type="SUPFAM" id="SSF56925">
    <property type="entry name" value="OMPA-like"/>
    <property type="match status" value="1"/>
</dbReference>
<keyword evidence="1" id="KW-0998">Cell outer membrane</keyword>
<comment type="subcellular location">
    <subcellularLocation>
        <location evidence="1">Cell outer membrane</location>
        <topology evidence="1">Multi-pass membrane protein</topology>
    </subcellularLocation>
</comment>